<proteinExistence type="predicted"/>
<comment type="caution">
    <text evidence="1">The sequence shown here is derived from an EMBL/GenBank/DDBJ whole genome shotgun (WGS) entry which is preliminary data.</text>
</comment>
<name>A0ABW3M3C5_9PSEU</name>
<accession>A0ABW3M3C5</accession>
<dbReference type="EMBL" id="JBHTIS010000231">
    <property type="protein sequence ID" value="MFD1045196.1"/>
    <property type="molecule type" value="Genomic_DNA"/>
</dbReference>
<keyword evidence="2" id="KW-1185">Reference proteome</keyword>
<gene>
    <name evidence="1" type="ORF">ACFQ1S_06130</name>
</gene>
<protein>
    <recommendedName>
        <fullName evidence="3">DUF35 domain-containing protein</fullName>
    </recommendedName>
</protein>
<organism evidence="1 2">
    <name type="scientific">Kibdelosporangium lantanae</name>
    <dbReference type="NCBI Taxonomy" id="1497396"/>
    <lineage>
        <taxon>Bacteria</taxon>
        <taxon>Bacillati</taxon>
        <taxon>Actinomycetota</taxon>
        <taxon>Actinomycetes</taxon>
        <taxon>Pseudonocardiales</taxon>
        <taxon>Pseudonocardiaceae</taxon>
        <taxon>Kibdelosporangium</taxon>
    </lineage>
</organism>
<evidence type="ECO:0000313" key="1">
    <source>
        <dbReference type="EMBL" id="MFD1045196.1"/>
    </source>
</evidence>
<dbReference type="Proteomes" id="UP001597045">
    <property type="component" value="Unassembled WGS sequence"/>
</dbReference>
<sequence>MDDGAPETVCLEFTATSTYRCGMCGDDLVEMVDGVESESGAPCCGEAHVPERVALSWCNSAAISVDEVDDSVTVAISVGDPRGAFTFTVRRVPDDAAGNLAGRLVMHVPYAAQPAPHMALTALHEGTYLVGAP</sequence>
<evidence type="ECO:0000313" key="2">
    <source>
        <dbReference type="Proteomes" id="UP001597045"/>
    </source>
</evidence>
<evidence type="ECO:0008006" key="3">
    <source>
        <dbReference type="Google" id="ProtNLM"/>
    </source>
</evidence>
<reference evidence="2" key="1">
    <citation type="journal article" date="2019" name="Int. J. Syst. Evol. Microbiol.">
        <title>The Global Catalogue of Microorganisms (GCM) 10K type strain sequencing project: providing services to taxonomists for standard genome sequencing and annotation.</title>
        <authorList>
            <consortium name="The Broad Institute Genomics Platform"/>
            <consortium name="The Broad Institute Genome Sequencing Center for Infectious Disease"/>
            <person name="Wu L."/>
            <person name="Ma J."/>
        </authorList>
    </citation>
    <scope>NUCLEOTIDE SEQUENCE [LARGE SCALE GENOMIC DNA]</scope>
    <source>
        <strain evidence="2">JCM 31486</strain>
    </source>
</reference>